<name>A0ABV2BCX5_9LACO</name>
<gene>
    <name evidence="1" type="ORF">ABVC42_14775</name>
</gene>
<evidence type="ECO:0000313" key="1">
    <source>
        <dbReference type="EMBL" id="MES5151093.1"/>
    </source>
</evidence>
<organism evidence="1 2">
    <name type="scientific">Lactobacillus crispatus</name>
    <dbReference type="NCBI Taxonomy" id="47770"/>
    <lineage>
        <taxon>Bacteria</taxon>
        <taxon>Bacillati</taxon>
        <taxon>Bacillota</taxon>
        <taxon>Bacilli</taxon>
        <taxon>Lactobacillales</taxon>
        <taxon>Lactobacillaceae</taxon>
        <taxon>Lactobacillus</taxon>
    </lineage>
</organism>
<protein>
    <recommendedName>
        <fullName evidence="3">MmcQ/YjbR family DNA-binding protein</fullName>
    </recommendedName>
</protein>
<sequence length="148" mass="17032">MDKDLLSAMAILDGEHHSYAYCSNSGEWHFHLVKKCFPRMKGQLGGYVISNPDALPLLTDQVPVMAIKLKNQKLLVYTKADVYLWAKKILLEVNDRVSLPTYRVDNETLSFLAIRILTMSTTVKPEDLAQMLLAEWILYPDDYRKLEK</sequence>
<evidence type="ECO:0008006" key="3">
    <source>
        <dbReference type="Google" id="ProtNLM"/>
    </source>
</evidence>
<keyword evidence="2" id="KW-1185">Reference proteome</keyword>
<reference evidence="1" key="1">
    <citation type="submission" date="2024-06" db="EMBL/GenBank/DDBJ databases">
        <title>Vaginal Lactobacillus fatty acid response mechanisms reveal a metabolite-targeted strategy for bacterial vaginosis treatment.</title>
        <authorList>
            <person name="Zhu M."/>
            <person name="Blainey P.C."/>
            <person name="Bloom S.M."/>
            <person name="Kwon D.S."/>
        </authorList>
    </citation>
    <scope>NUCLEOTIDE SEQUENCE</scope>
    <source>
        <strain evidence="1">194_F1_1</strain>
    </source>
</reference>
<evidence type="ECO:0000313" key="2">
    <source>
        <dbReference type="Proteomes" id="UP001434419"/>
    </source>
</evidence>
<dbReference type="Proteomes" id="UP001434419">
    <property type="component" value="Unassembled WGS sequence"/>
</dbReference>
<proteinExistence type="predicted"/>
<comment type="caution">
    <text evidence="1">The sequence shown here is derived from an EMBL/GenBank/DDBJ whole genome shotgun (WGS) entry which is preliminary data.</text>
</comment>
<dbReference type="EMBL" id="JBETVU010000013">
    <property type="protein sequence ID" value="MES5151093.1"/>
    <property type="molecule type" value="Genomic_DNA"/>
</dbReference>
<accession>A0ABV2BCX5</accession>
<dbReference type="RefSeq" id="WP_133476538.1">
    <property type="nucleotide sequence ID" value="NZ_JBETVU010000013.1"/>
</dbReference>